<dbReference type="EMBL" id="CAJNOQ010022645">
    <property type="protein sequence ID" value="CAF1503931.1"/>
    <property type="molecule type" value="Genomic_DNA"/>
</dbReference>
<dbReference type="PANTHER" id="PTHR47791:SF3">
    <property type="entry name" value="MEIOTICALLY UP-REGULATED GENE 191 PROTEIN"/>
    <property type="match status" value="1"/>
</dbReference>
<dbReference type="Proteomes" id="UP000682733">
    <property type="component" value="Unassembled WGS sequence"/>
</dbReference>
<dbReference type="Pfam" id="PF03663">
    <property type="entry name" value="Glyco_hydro_76"/>
    <property type="match status" value="1"/>
</dbReference>
<dbReference type="Gene3D" id="1.50.10.20">
    <property type="match status" value="1"/>
</dbReference>
<dbReference type="Proteomes" id="UP000677228">
    <property type="component" value="Unassembled WGS sequence"/>
</dbReference>
<dbReference type="InterPro" id="IPR008928">
    <property type="entry name" value="6-hairpin_glycosidase_sf"/>
</dbReference>
<accession>A0A815TM57</accession>
<evidence type="ECO:0000313" key="2">
    <source>
        <dbReference type="EMBL" id="CAF1534510.1"/>
    </source>
</evidence>
<dbReference type="AlphaFoldDB" id="A0A815TM57"/>
<evidence type="ECO:0000313" key="3">
    <source>
        <dbReference type="EMBL" id="CAF4321863.1"/>
    </source>
</evidence>
<dbReference type="GO" id="GO:0005975">
    <property type="term" value="P:carbohydrate metabolic process"/>
    <property type="evidence" value="ECO:0007669"/>
    <property type="project" value="InterPro"/>
</dbReference>
<sequence>MLFKRRSPKQFRERGCRREEVTSIDDTCTNNNQTTWTYNQGVILSGLALLYNATHNSTLISIAQKIADATIQRLTYSNGILKEPCEPTCDDDQKLFKGIFVRHLAYLLFYLTDTFHIQKYTTFLQQNAVSVWTMNRCELDGLFGLVWNNDSCNSCESSRDSATTSAGLDLFIAVASIKQQAAVSSNWKLLGQGNCIDDQNFTMPNFYRNEVNETVCRMTASADSGAIAYDYQLNCVGIGFCRIRTLSSRSQTPSGWTYENGIAHNVTRTDKMVLTNCFLRTNST</sequence>
<organism evidence="1 5">
    <name type="scientific">Didymodactylos carnosus</name>
    <dbReference type="NCBI Taxonomy" id="1234261"/>
    <lineage>
        <taxon>Eukaryota</taxon>
        <taxon>Metazoa</taxon>
        <taxon>Spiralia</taxon>
        <taxon>Gnathifera</taxon>
        <taxon>Rotifera</taxon>
        <taxon>Eurotatoria</taxon>
        <taxon>Bdelloidea</taxon>
        <taxon>Philodinida</taxon>
        <taxon>Philodinidae</taxon>
        <taxon>Didymodactylos</taxon>
    </lineage>
</organism>
<dbReference type="EMBL" id="CAJOBA010060198">
    <property type="protein sequence ID" value="CAF4321863.1"/>
    <property type="molecule type" value="Genomic_DNA"/>
</dbReference>
<dbReference type="EMBL" id="CAJNOK010037932">
    <property type="protein sequence ID" value="CAF1534510.1"/>
    <property type="molecule type" value="Genomic_DNA"/>
</dbReference>
<dbReference type="SUPFAM" id="SSF48208">
    <property type="entry name" value="Six-hairpin glycosidases"/>
    <property type="match status" value="1"/>
</dbReference>
<name>A0A815TM57_9BILA</name>
<dbReference type="Proteomes" id="UP000681722">
    <property type="component" value="Unassembled WGS sequence"/>
</dbReference>
<evidence type="ECO:0000313" key="5">
    <source>
        <dbReference type="Proteomes" id="UP000663829"/>
    </source>
</evidence>
<evidence type="ECO:0000313" key="4">
    <source>
        <dbReference type="EMBL" id="CAF4365305.1"/>
    </source>
</evidence>
<evidence type="ECO:0000313" key="1">
    <source>
        <dbReference type="EMBL" id="CAF1503931.1"/>
    </source>
</evidence>
<dbReference type="PANTHER" id="PTHR47791">
    <property type="entry name" value="MEIOTICALLY UP-REGULATED GENE 191 PROTEIN"/>
    <property type="match status" value="1"/>
</dbReference>
<dbReference type="InterPro" id="IPR053169">
    <property type="entry name" value="MUG_Protein"/>
</dbReference>
<dbReference type="EMBL" id="CAJOBC010088167">
    <property type="protein sequence ID" value="CAF4365305.1"/>
    <property type="molecule type" value="Genomic_DNA"/>
</dbReference>
<proteinExistence type="predicted"/>
<dbReference type="OrthoDB" id="9984024at2759"/>
<reference evidence="1" key="1">
    <citation type="submission" date="2021-02" db="EMBL/GenBank/DDBJ databases">
        <authorList>
            <person name="Nowell W R."/>
        </authorList>
    </citation>
    <scope>NUCLEOTIDE SEQUENCE</scope>
</reference>
<dbReference type="InterPro" id="IPR005198">
    <property type="entry name" value="Glyco_hydro_76"/>
</dbReference>
<protein>
    <submittedName>
        <fullName evidence="1">Uncharacterized protein</fullName>
    </submittedName>
</protein>
<gene>
    <name evidence="1" type="ORF">GPM918_LOCUS36805</name>
    <name evidence="2" type="ORF">OVA965_LOCUS38433</name>
    <name evidence="4" type="ORF">SRO942_LOCUS37555</name>
    <name evidence="3" type="ORF">TMI583_LOCUS39619</name>
</gene>
<dbReference type="Proteomes" id="UP000663829">
    <property type="component" value="Unassembled WGS sequence"/>
</dbReference>
<keyword evidence="5" id="KW-1185">Reference proteome</keyword>
<comment type="caution">
    <text evidence="1">The sequence shown here is derived from an EMBL/GenBank/DDBJ whole genome shotgun (WGS) entry which is preliminary data.</text>
</comment>